<feature type="transmembrane region" description="Helical" evidence="2">
    <location>
        <begin position="16"/>
        <end position="38"/>
    </location>
</feature>
<feature type="coiled-coil region" evidence="1">
    <location>
        <begin position="331"/>
        <end position="358"/>
    </location>
</feature>
<evidence type="ECO:0000313" key="4">
    <source>
        <dbReference type="Proteomes" id="UP001431783"/>
    </source>
</evidence>
<comment type="caution">
    <text evidence="3">The sequence shown here is derived from an EMBL/GenBank/DDBJ whole genome shotgun (WGS) entry which is preliminary data.</text>
</comment>
<dbReference type="Proteomes" id="UP001431783">
    <property type="component" value="Unassembled WGS sequence"/>
</dbReference>
<keyword evidence="2" id="KW-1133">Transmembrane helix</keyword>
<evidence type="ECO:0000313" key="3">
    <source>
        <dbReference type="EMBL" id="KAK9876955.1"/>
    </source>
</evidence>
<keyword evidence="2" id="KW-0812">Transmembrane</keyword>
<keyword evidence="2" id="KW-0472">Membrane</keyword>
<evidence type="ECO:0000256" key="2">
    <source>
        <dbReference type="SAM" id="Phobius"/>
    </source>
</evidence>
<dbReference type="AlphaFoldDB" id="A0AAW1U3A1"/>
<evidence type="ECO:0000256" key="1">
    <source>
        <dbReference type="SAM" id="Coils"/>
    </source>
</evidence>
<gene>
    <name evidence="3" type="ORF">WA026_015989</name>
</gene>
<name>A0AAW1U3A1_9CUCU</name>
<reference evidence="3 4" key="1">
    <citation type="submission" date="2023-03" db="EMBL/GenBank/DDBJ databases">
        <title>Genome insight into feeding habits of ladybird beetles.</title>
        <authorList>
            <person name="Li H.-S."/>
            <person name="Huang Y.-H."/>
            <person name="Pang H."/>
        </authorList>
    </citation>
    <scope>NUCLEOTIDE SEQUENCE [LARGE SCALE GENOMIC DNA]</scope>
    <source>
        <strain evidence="3">SYSU_2023b</strain>
        <tissue evidence="3">Whole body</tissue>
    </source>
</reference>
<sequence>MMSEEPTPSEDKLSSSFGLTMLCANVFIFLFSIIFRSVAKLISSVIRKEVMKSEQVTTTEPIKLEQVKPLPPEIKTKLDPIPSTTSETVIKVKKVPTTESSCPNLSSPCKGQLDQSCQTIFHAPIFTKQEQTLKSECAKLREEVLSVRSTSLKEHALLSRKLDSMAKEKREISKRLGVVQKENQVAKHQLDEMMEERKSLQKRLDNATKEFRVNTKTKKVALAKLEEISATVDDLKRQLEQVTRDKQILQGKLEMLRNEYEQIQERMRMMQLKEARMCNDRSIAMDTDRAERDETRKDEEKLNIEESTCESSQCSLIHNLSKESIFLPYVISQTEVDMKNIQTKILQLENSLKEFTSKSDSACEIGDITNESKLEMKKILSLNEPERLEELSNDILSRTGSDVTCRKTYDEIKVDMLRSALKEKIRVLENIKEKGDDSSVTFGFSETTFGDEDLDKSSEENISASRIVSNSEAFQRFLKSIGADMKVEIIGDSLH</sequence>
<keyword evidence="4" id="KW-1185">Reference proteome</keyword>
<feature type="coiled-coil region" evidence="1">
    <location>
        <begin position="176"/>
        <end position="273"/>
    </location>
</feature>
<protein>
    <submittedName>
        <fullName evidence="3">Uncharacterized protein</fullName>
    </submittedName>
</protein>
<dbReference type="EMBL" id="JARQZJ010000039">
    <property type="protein sequence ID" value="KAK9876955.1"/>
    <property type="molecule type" value="Genomic_DNA"/>
</dbReference>
<organism evidence="3 4">
    <name type="scientific">Henosepilachna vigintioctopunctata</name>
    <dbReference type="NCBI Taxonomy" id="420089"/>
    <lineage>
        <taxon>Eukaryota</taxon>
        <taxon>Metazoa</taxon>
        <taxon>Ecdysozoa</taxon>
        <taxon>Arthropoda</taxon>
        <taxon>Hexapoda</taxon>
        <taxon>Insecta</taxon>
        <taxon>Pterygota</taxon>
        <taxon>Neoptera</taxon>
        <taxon>Endopterygota</taxon>
        <taxon>Coleoptera</taxon>
        <taxon>Polyphaga</taxon>
        <taxon>Cucujiformia</taxon>
        <taxon>Coccinelloidea</taxon>
        <taxon>Coccinellidae</taxon>
        <taxon>Epilachninae</taxon>
        <taxon>Epilachnini</taxon>
        <taxon>Henosepilachna</taxon>
    </lineage>
</organism>
<keyword evidence="1" id="KW-0175">Coiled coil</keyword>
<accession>A0AAW1U3A1</accession>
<proteinExistence type="predicted"/>